<sequence>MENEFTIVLSDPEVLSQVCGTNDSNLKLIEQHLGVSIFTKGNELSIAESSAEIQQKFKFIIDRLSDEISENGLENSISGSELIESVLNTGVENFDAQKFSISIPGSTRKIYPKTKNQAKLIQSFRKNDMVFATGPAGSGKTFLAVAESLRLLLSHKISSIILVRPIVEAGESLGFLPGDMQDKINPYLRPLYDSMSACIPSEMVKKFQENGIIEVAPLAYMRGRTLNNAAVILDEAQNTTCEQMKMFLTRTGENSKVFITGDVTQIDLPKRISSGLVQALEILKNIEEISMVELDGEDVVRSPLVKKIVQAYENDKSE</sequence>
<dbReference type="Pfam" id="PF02562">
    <property type="entry name" value="PhoH"/>
    <property type="match status" value="1"/>
</dbReference>
<dbReference type="InterPro" id="IPR003714">
    <property type="entry name" value="PhoH"/>
</dbReference>
<evidence type="ECO:0000256" key="5">
    <source>
        <dbReference type="ARBA" id="ARBA00022840"/>
    </source>
</evidence>
<dbReference type="FunFam" id="3.40.50.300:FF:000013">
    <property type="entry name" value="PhoH family ATPase"/>
    <property type="match status" value="1"/>
</dbReference>
<dbReference type="Proteomes" id="UP000190395">
    <property type="component" value="Unassembled WGS sequence"/>
</dbReference>
<evidence type="ECO:0000256" key="4">
    <source>
        <dbReference type="ARBA" id="ARBA00022741"/>
    </source>
</evidence>
<evidence type="ECO:0000259" key="7">
    <source>
        <dbReference type="Pfam" id="PF02562"/>
    </source>
</evidence>
<dbReference type="Gene3D" id="3.40.50.300">
    <property type="entry name" value="P-loop containing nucleotide triphosphate hydrolases"/>
    <property type="match status" value="1"/>
</dbReference>
<reference evidence="8 9" key="1">
    <citation type="submission" date="2017-02" db="EMBL/GenBank/DDBJ databases">
        <authorList>
            <person name="Peterson S.W."/>
        </authorList>
    </citation>
    <scope>NUCLEOTIDE SEQUENCE [LARGE SCALE GENOMIC DNA]</scope>
    <source>
        <strain evidence="8 9">ATCC BAA-909</strain>
    </source>
</reference>
<dbReference type="RefSeq" id="WP_078930035.1">
    <property type="nucleotide sequence ID" value="NZ_CAMFAQ010000002.1"/>
</dbReference>
<dbReference type="PANTHER" id="PTHR30473:SF1">
    <property type="entry name" value="PHOH-LIKE PROTEIN"/>
    <property type="match status" value="1"/>
</dbReference>
<comment type="similarity">
    <text evidence="2">Belongs to the PhoH family.</text>
</comment>
<dbReference type="GO" id="GO:0005524">
    <property type="term" value="F:ATP binding"/>
    <property type="evidence" value="ECO:0007669"/>
    <property type="project" value="UniProtKB-KW"/>
</dbReference>
<dbReference type="EMBL" id="FUXC01000001">
    <property type="protein sequence ID" value="SJZ44954.1"/>
    <property type="molecule type" value="Genomic_DNA"/>
</dbReference>
<keyword evidence="5" id="KW-0067">ATP-binding</keyword>
<evidence type="ECO:0000256" key="6">
    <source>
        <dbReference type="ARBA" id="ARBA00039970"/>
    </source>
</evidence>
<keyword evidence="4" id="KW-0547">Nucleotide-binding</keyword>
<dbReference type="OrthoDB" id="9773137at2"/>
<comment type="subcellular location">
    <subcellularLocation>
        <location evidence="1">Cytoplasm</location>
    </subcellularLocation>
</comment>
<evidence type="ECO:0000313" key="9">
    <source>
        <dbReference type="Proteomes" id="UP000190395"/>
    </source>
</evidence>
<dbReference type="PANTHER" id="PTHR30473">
    <property type="entry name" value="PROTEIN PHOH"/>
    <property type="match status" value="1"/>
</dbReference>
<keyword evidence="9" id="KW-1185">Reference proteome</keyword>
<protein>
    <recommendedName>
        <fullName evidence="6">PhoH-like protein</fullName>
    </recommendedName>
</protein>
<dbReference type="SUPFAM" id="SSF52540">
    <property type="entry name" value="P-loop containing nucleoside triphosphate hydrolases"/>
    <property type="match status" value="1"/>
</dbReference>
<gene>
    <name evidence="8" type="ORF">SAMN02745152_00278</name>
</gene>
<organism evidence="8 9">
    <name type="scientific">Treponema berlinense</name>
    <dbReference type="NCBI Taxonomy" id="225004"/>
    <lineage>
        <taxon>Bacteria</taxon>
        <taxon>Pseudomonadati</taxon>
        <taxon>Spirochaetota</taxon>
        <taxon>Spirochaetia</taxon>
        <taxon>Spirochaetales</taxon>
        <taxon>Treponemataceae</taxon>
        <taxon>Treponema</taxon>
    </lineage>
</organism>
<proteinExistence type="inferred from homology"/>
<evidence type="ECO:0000256" key="3">
    <source>
        <dbReference type="ARBA" id="ARBA00022490"/>
    </source>
</evidence>
<name>A0A1T4KRB0_9SPIR</name>
<evidence type="ECO:0000313" key="8">
    <source>
        <dbReference type="EMBL" id="SJZ44954.1"/>
    </source>
</evidence>
<dbReference type="InterPro" id="IPR051451">
    <property type="entry name" value="PhoH2-like"/>
</dbReference>
<feature type="domain" description="PhoH-like protein" evidence="7">
    <location>
        <begin position="109"/>
        <end position="313"/>
    </location>
</feature>
<dbReference type="GO" id="GO:0005829">
    <property type="term" value="C:cytosol"/>
    <property type="evidence" value="ECO:0007669"/>
    <property type="project" value="TreeGrafter"/>
</dbReference>
<accession>A0A1T4KRB0</accession>
<evidence type="ECO:0000256" key="1">
    <source>
        <dbReference type="ARBA" id="ARBA00004496"/>
    </source>
</evidence>
<dbReference type="InterPro" id="IPR027417">
    <property type="entry name" value="P-loop_NTPase"/>
</dbReference>
<keyword evidence="3" id="KW-0963">Cytoplasm</keyword>
<dbReference type="STRING" id="225004.SAMN02745152_00278"/>
<evidence type="ECO:0000256" key="2">
    <source>
        <dbReference type="ARBA" id="ARBA00010393"/>
    </source>
</evidence>
<dbReference type="AlphaFoldDB" id="A0A1T4KRB0"/>
<dbReference type="GeneID" id="303366555"/>